<evidence type="ECO:0000256" key="1">
    <source>
        <dbReference type="SAM" id="MobiDB-lite"/>
    </source>
</evidence>
<feature type="compositionally biased region" description="Basic residues" evidence="1">
    <location>
        <begin position="263"/>
        <end position="281"/>
    </location>
</feature>
<feature type="compositionally biased region" description="Basic residues" evidence="1">
    <location>
        <begin position="227"/>
        <end position="248"/>
    </location>
</feature>
<gene>
    <name evidence="2" type="ORF">SeMB42_g03753</name>
</gene>
<reference evidence="2 3" key="1">
    <citation type="journal article" date="2019" name="Sci. Rep.">
        <title>Comparative genomics of chytrid fungi reveal insights into the obligate biotrophic and pathogenic lifestyle of Synchytrium endobioticum.</title>
        <authorList>
            <person name="van de Vossenberg B.T.L.H."/>
            <person name="Warris S."/>
            <person name="Nguyen H.D.T."/>
            <person name="van Gent-Pelzer M.P.E."/>
            <person name="Joly D.L."/>
            <person name="van de Geest H.C."/>
            <person name="Bonants P.J.M."/>
            <person name="Smith D.S."/>
            <person name="Levesque C.A."/>
            <person name="van der Lee T.A.J."/>
        </authorList>
    </citation>
    <scope>NUCLEOTIDE SEQUENCE [LARGE SCALE GENOMIC DNA]</scope>
    <source>
        <strain evidence="2 3">MB42</strain>
    </source>
</reference>
<accession>A0A507D4H3</accession>
<name>A0A507D4H3_9FUNG</name>
<keyword evidence="3" id="KW-1185">Reference proteome</keyword>
<sequence>MSMAMYMCPNLLCHGTSMRRASREKKQTPVHPGSPPRMGMGMDPRHGVEQVDLFAQPCGHAPTHMAKRASASTATTAPHGMDDITAGMRSSSSTVLPLPSVDLFAPPYTSTPHAAPRLFAMPVSAIKGVSSASGPSRPSDNEEDDDDLGFGVAARLAEERAKLGLATPSARAHLVRRDESPIEFGDDDAPIDEIGPLFVPTSSPPAKEDKMEDGATQRTGLGSKSSSRARKSSRPARNCSKKLPRKRAKTSESESEYEEAGKARHKGSTANRKRRRHGGSS</sequence>
<evidence type="ECO:0000313" key="3">
    <source>
        <dbReference type="Proteomes" id="UP000317494"/>
    </source>
</evidence>
<evidence type="ECO:0000313" key="2">
    <source>
        <dbReference type="EMBL" id="TPX46314.1"/>
    </source>
</evidence>
<dbReference type="AlphaFoldDB" id="A0A507D4H3"/>
<feature type="region of interest" description="Disordered" evidence="1">
    <location>
        <begin position="128"/>
        <end position="147"/>
    </location>
</feature>
<feature type="region of interest" description="Disordered" evidence="1">
    <location>
        <begin position="177"/>
        <end position="281"/>
    </location>
</feature>
<dbReference type="Proteomes" id="UP000317494">
    <property type="component" value="Unassembled WGS sequence"/>
</dbReference>
<protein>
    <submittedName>
        <fullName evidence="2">Uncharacterized protein</fullName>
    </submittedName>
</protein>
<proteinExistence type="predicted"/>
<organism evidence="2 3">
    <name type="scientific">Synchytrium endobioticum</name>
    <dbReference type="NCBI Taxonomy" id="286115"/>
    <lineage>
        <taxon>Eukaryota</taxon>
        <taxon>Fungi</taxon>
        <taxon>Fungi incertae sedis</taxon>
        <taxon>Chytridiomycota</taxon>
        <taxon>Chytridiomycota incertae sedis</taxon>
        <taxon>Chytridiomycetes</taxon>
        <taxon>Synchytriales</taxon>
        <taxon>Synchytriaceae</taxon>
        <taxon>Synchytrium</taxon>
    </lineage>
</organism>
<dbReference type="EMBL" id="QEAN01000139">
    <property type="protein sequence ID" value="TPX46314.1"/>
    <property type="molecule type" value="Genomic_DNA"/>
</dbReference>
<feature type="compositionally biased region" description="Basic and acidic residues" evidence="1">
    <location>
        <begin position="206"/>
        <end position="215"/>
    </location>
</feature>
<dbReference type="VEuPathDB" id="FungiDB:SeMB42_g03753"/>
<comment type="caution">
    <text evidence="2">The sequence shown here is derived from an EMBL/GenBank/DDBJ whole genome shotgun (WGS) entry which is preliminary data.</text>
</comment>